<organism evidence="7 8">
    <name type="scientific">Chimaeribacter coloradensis</name>
    <dbReference type="NCBI Taxonomy" id="2060068"/>
    <lineage>
        <taxon>Bacteria</taxon>
        <taxon>Pseudomonadati</taxon>
        <taxon>Pseudomonadota</taxon>
        <taxon>Gammaproteobacteria</taxon>
        <taxon>Enterobacterales</taxon>
        <taxon>Yersiniaceae</taxon>
        <taxon>Chimaeribacter</taxon>
    </lineage>
</organism>
<evidence type="ECO:0000256" key="3">
    <source>
        <dbReference type="ARBA" id="ARBA00023015"/>
    </source>
</evidence>
<dbReference type="InterPro" id="IPR036388">
    <property type="entry name" value="WH-like_DNA-bd_sf"/>
</dbReference>
<evidence type="ECO:0000256" key="4">
    <source>
        <dbReference type="ARBA" id="ARBA00023125"/>
    </source>
</evidence>
<dbReference type="SUPFAM" id="SSF46785">
    <property type="entry name" value="Winged helix' DNA-binding domain"/>
    <property type="match status" value="2"/>
</dbReference>
<dbReference type="PRINTS" id="PR00039">
    <property type="entry name" value="HTHLYSR"/>
</dbReference>
<comment type="caution">
    <text evidence="7">The sequence shown here is derived from an EMBL/GenBank/DDBJ whole genome shotgun (WGS) entry which is preliminary data.</text>
</comment>
<dbReference type="OrthoDB" id="5914299at2"/>
<dbReference type="PRINTS" id="PR00945">
    <property type="entry name" value="HGRDTASE"/>
</dbReference>
<evidence type="ECO:0000256" key="5">
    <source>
        <dbReference type="ARBA" id="ARBA00023163"/>
    </source>
</evidence>
<keyword evidence="8" id="KW-1185">Reference proteome</keyword>
<dbReference type="Proteomes" id="UP000234503">
    <property type="component" value="Unassembled WGS sequence"/>
</dbReference>
<dbReference type="CDD" id="cd08435">
    <property type="entry name" value="PBP2_GbpR"/>
    <property type="match status" value="1"/>
</dbReference>
<gene>
    <name evidence="7" type="ORF">CYR32_13570</name>
</gene>
<dbReference type="InterPro" id="IPR005119">
    <property type="entry name" value="LysR_subst-bd"/>
</dbReference>
<dbReference type="Gene3D" id="3.40.190.290">
    <property type="match status" value="1"/>
</dbReference>
<sequence length="423" mass="45872">MQENEGGDGVNLMQIRAFIQVVAQGSVSRAADELFRTQSAVTRAIRDLEQRLGVPLFERHAGGMMLTDFGKCVLPRARRALEELHQVPLLLARLRGRPLPARGEAEPLWLFNVRRLHIFTTLCQTRHMQTVAAQLGLSQPAVSAALKVLENGAGIALLERTPHGMMPSLAGREMEPNIRRALNELRHIPADIAARRGVLAGTVRIGALPLGRTRLLPQAIIRLTARYPAVRVITNESAFGTLAAEMRAGDIDFIFGALRNSNDAADITRETLFREDMLLLARRGHPLAARPPGTEDLRRARWVLPRAATPARRLLDSCFRAMGIPAPEPVVESGDLALVRGLLLHSEMVAAVSAHQLEHELASGELVALPLSLPDTGRDIGLTCRAGCLHSPAAQAMIDCLREVCAEGEGQAGLPEGALPATE</sequence>
<accession>A0A2N5E0Q8</accession>
<dbReference type="RefSeq" id="WP_101825307.1">
    <property type="nucleotide sequence ID" value="NZ_PJZH01000013.1"/>
</dbReference>
<keyword evidence="4" id="KW-0238">DNA-binding</keyword>
<dbReference type="PANTHER" id="PTHR30419:SF14">
    <property type="entry name" value="LYSR FAMILY TRANSCRIPTIONAL REGULATOR"/>
    <property type="match status" value="1"/>
</dbReference>
<name>A0A2N5E0Q8_9GAMM</name>
<dbReference type="InterPro" id="IPR050950">
    <property type="entry name" value="HTH-type_LysR_regulators"/>
</dbReference>
<keyword evidence="5" id="KW-0804">Transcription</keyword>
<proteinExistence type="inferred from homology"/>
<protein>
    <submittedName>
        <fullName evidence="7">LysR family transcriptional regulator</fullName>
    </submittedName>
</protein>
<keyword evidence="2" id="KW-0678">Repressor</keyword>
<reference evidence="7 8" key="1">
    <citation type="submission" date="2017-12" db="EMBL/GenBank/DDBJ databases">
        <title>Characterization of six clinical isolates of Enterochimera gen. nov., a novel genus of the Yersiniaciae family and the three species Enterochimera arupensis sp. nov., Enterochimera coloradensis sp. nov, and Enterochimera californica sp. nov.</title>
        <authorList>
            <person name="Rossi A."/>
            <person name="Fisher M."/>
        </authorList>
    </citation>
    <scope>NUCLEOTIDE SEQUENCE [LARGE SCALE GENOMIC DNA]</scope>
    <source>
        <strain evidence="8">2016-Iso4</strain>
    </source>
</reference>
<dbReference type="Pfam" id="PF00126">
    <property type="entry name" value="HTH_1"/>
    <property type="match status" value="2"/>
</dbReference>
<evidence type="ECO:0000256" key="2">
    <source>
        <dbReference type="ARBA" id="ARBA00022491"/>
    </source>
</evidence>
<dbReference type="FunFam" id="1.10.10.10:FF:000001">
    <property type="entry name" value="LysR family transcriptional regulator"/>
    <property type="match status" value="1"/>
</dbReference>
<dbReference type="EMBL" id="PJZH01000013">
    <property type="protein sequence ID" value="PLR33808.1"/>
    <property type="molecule type" value="Genomic_DNA"/>
</dbReference>
<evidence type="ECO:0000313" key="8">
    <source>
        <dbReference type="Proteomes" id="UP000234503"/>
    </source>
</evidence>
<dbReference type="GO" id="GO:0005829">
    <property type="term" value="C:cytosol"/>
    <property type="evidence" value="ECO:0007669"/>
    <property type="project" value="TreeGrafter"/>
</dbReference>
<evidence type="ECO:0000256" key="1">
    <source>
        <dbReference type="ARBA" id="ARBA00009437"/>
    </source>
</evidence>
<dbReference type="InterPro" id="IPR000847">
    <property type="entry name" value="LysR_HTH_N"/>
</dbReference>
<feature type="domain" description="HTH lysR-type" evidence="6">
    <location>
        <begin position="10"/>
        <end position="67"/>
    </location>
</feature>
<dbReference type="GO" id="GO:0003700">
    <property type="term" value="F:DNA-binding transcription factor activity"/>
    <property type="evidence" value="ECO:0007669"/>
    <property type="project" value="InterPro"/>
</dbReference>
<dbReference type="PANTHER" id="PTHR30419">
    <property type="entry name" value="HTH-TYPE TRANSCRIPTIONAL REGULATOR YBHD"/>
    <property type="match status" value="1"/>
</dbReference>
<comment type="similarity">
    <text evidence="1">Belongs to the LysR transcriptional regulatory family.</text>
</comment>
<keyword evidence="3" id="KW-0805">Transcription regulation</keyword>
<dbReference type="InterPro" id="IPR036390">
    <property type="entry name" value="WH_DNA-bd_sf"/>
</dbReference>
<dbReference type="PROSITE" id="PS50931">
    <property type="entry name" value="HTH_LYSR"/>
    <property type="match status" value="2"/>
</dbReference>
<dbReference type="Pfam" id="PF03466">
    <property type="entry name" value="LysR_substrate"/>
    <property type="match status" value="1"/>
</dbReference>
<dbReference type="AlphaFoldDB" id="A0A2N5E0Q8"/>
<dbReference type="SUPFAM" id="SSF53850">
    <property type="entry name" value="Periplasmic binding protein-like II"/>
    <property type="match status" value="1"/>
</dbReference>
<feature type="domain" description="HTH lysR-type" evidence="6">
    <location>
        <begin position="111"/>
        <end position="168"/>
    </location>
</feature>
<dbReference type="Gene3D" id="1.10.10.10">
    <property type="entry name" value="Winged helix-like DNA-binding domain superfamily/Winged helix DNA-binding domain"/>
    <property type="match status" value="2"/>
</dbReference>
<dbReference type="InterPro" id="IPR037405">
    <property type="entry name" value="GbpR_PBP2"/>
</dbReference>
<dbReference type="GO" id="GO:0003677">
    <property type="term" value="F:DNA binding"/>
    <property type="evidence" value="ECO:0007669"/>
    <property type="project" value="UniProtKB-KW"/>
</dbReference>
<evidence type="ECO:0000313" key="7">
    <source>
        <dbReference type="EMBL" id="PLR33808.1"/>
    </source>
</evidence>
<evidence type="ECO:0000259" key="6">
    <source>
        <dbReference type="PROSITE" id="PS50931"/>
    </source>
</evidence>